<dbReference type="Pfam" id="PF10825">
    <property type="entry name" value="DUF2752"/>
    <property type="match status" value="1"/>
</dbReference>
<feature type="transmembrane region" description="Helical" evidence="1">
    <location>
        <begin position="126"/>
        <end position="144"/>
    </location>
</feature>
<dbReference type="AlphaFoldDB" id="A0A645IS81"/>
<evidence type="ECO:0000256" key="1">
    <source>
        <dbReference type="SAM" id="Phobius"/>
    </source>
</evidence>
<keyword evidence="1" id="KW-0812">Transmembrane</keyword>
<keyword evidence="1" id="KW-1133">Transmembrane helix</keyword>
<feature type="transmembrane region" description="Helical" evidence="1">
    <location>
        <begin position="86"/>
        <end position="105"/>
    </location>
</feature>
<accession>A0A645IS81</accession>
<keyword evidence="1" id="KW-0472">Membrane</keyword>
<dbReference type="InterPro" id="IPR021215">
    <property type="entry name" value="DUF2752"/>
</dbReference>
<evidence type="ECO:0000313" key="2">
    <source>
        <dbReference type="EMBL" id="MPN54255.1"/>
    </source>
</evidence>
<reference evidence="2" key="1">
    <citation type="submission" date="2019-08" db="EMBL/GenBank/DDBJ databases">
        <authorList>
            <person name="Kucharzyk K."/>
            <person name="Murdoch R.W."/>
            <person name="Higgins S."/>
            <person name="Loffler F."/>
        </authorList>
    </citation>
    <scope>NUCLEOTIDE SEQUENCE</scope>
</reference>
<dbReference type="EMBL" id="VSSQ01122309">
    <property type="protein sequence ID" value="MPN54255.1"/>
    <property type="molecule type" value="Genomic_DNA"/>
</dbReference>
<evidence type="ECO:0008006" key="3">
    <source>
        <dbReference type="Google" id="ProtNLM"/>
    </source>
</evidence>
<sequence>MEISIVPRWLICLLSKDIIRQNDINILISNILIILIFILFRNSLIGILDNFPHFCLFDKLLGIQCPVCGTTRALCEIANGNLKNAYYLNLSSFFVAIFFLIQILLRVYSLLHIKSTTKVNLISKHSGNILLVAIVINWIVSVTSSH</sequence>
<proteinExistence type="predicted"/>
<comment type="caution">
    <text evidence="2">The sequence shown here is derived from an EMBL/GenBank/DDBJ whole genome shotgun (WGS) entry which is preliminary data.</text>
</comment>
<gene>
    <name evidence="2" type="ORF">SDC9_201925</name>
</gene>
<protein>
    <recommendedName>
        <fullName evidence="3">DUF2752 domain-containing protein</fullName>
    </recommendedName>
</protein>
<name>A0A645IS81_9ZZZZ</name>
<organism evidence="2">
    <name type="scientific">bioreactor metagenome</name>
    <dbReference type="NCBI Taxonomy" id="1076179"/>
    <lineage>
        <taxon>unclassified sequences</taxon>
        <taxon>metagenomes</taxon>
        <taxon>ecological metagenomes</taxon>
    </lineage>
</organism>
<feature type="transmembrane region" description="Helical" evidence="1">
    <location>
        <begin position="24"/>
        <end position="44"/>
    </location>
</feature>